<accession>A0A4C1URG8</accession>
<dbReference type="OrthoDB" id="7782839at2759"/>
<dbReference type="InterPro" id="IPR027806">
    <property type="entry name" value="HARBI1_dom"/>
</dbReference>
<evidence type="ECO:0000313" key="5">
    <source>
        <dbReference type="Proteomes" id="UP000299102"/>
    </source>
</evidence>
<proteinExistence type="predicted"/>
<comment type="caution">
    <text evidence="4">The sequence shown here is derived from an EMBL/GenBank/DDBJ whole genome shotgun (WGS) entry which is preliminary data.</text>
</comment>
<organism evidence="4 5">
    <name type="scientific">Eumeta variegata</name>
    <name type="common">Bagworm moth</name>
    <name type="synonym">Eumeta japonica</name>
    <dbReference type="NCBI Taxonomy" id="151549"/>
    <lineage>
        <taxon>Eukaryota</taxon>
        <taxon>Metazoa</taxon>
        <taxon>Ecdysozoa</taxon>
        <taxon>Arthropoda</taxon>
        <taxon>Hexapoda</taxon>
        <taxon>Insecta</taxon>
        <taxon>Pterygota</taxon>
        <taxon>Neoptera</taxon>
        <taxon>Endopterygota</taxon>
        <taxon>Lepidoptera</taxon>
        <taxon>Glossata</taxon>
        <taxon>Ditrysia</taxon>
        <taxon>Tineoidea</taxon>
        <taxon>Psychidae</taxon>
        <taxon>Oiketicinae</taxon>
        <taxon>Eumeta</taxon>
    </lineage>
</organism>
<name>A0A4C1URG8_EUMVA</name>
<evidence type="ECO:0000259" key="3">
    <source>
        <dbReference type="Pfam" id="PF13359"/>
    </source>
</evidence>
<comment type="cofactor">
    <cofactor evidence="1">
        <name>a divalent metal cation</name>
        <dbReference type="ChEBI" id="CHEBI:60240"/>
    </cofactor>
</comment>
<dbReference type="GO" id="GO:0046872">
    <property type="term" value="F:metal ion binding"/>
    <property type="evidence" value="ECO:0007669"/>
    <property type="project" value="UniProtKB-KW"/>
</dbReference>
<dbReference type="Proteomes" id="UP000299102">
    <property type="component" value="Unassembled WGS sequence"/>
</dbReference>
<sequence>MVVMADRGFKHVEQHLLKSNINLVRPPTVERGVKMTKSQAKLTKQIASLRIHIERVIRRLFPSLSYTTDSGQFGFLTVALYQSARWFLTSFQTNLQLEAEIVLRTISGAVDVHRAGCVGEEYAQVLEKYLKGKNLTLLRRIDCGVTSLVKLKLNPFLQRRPRRSRRQRVDRQIARRSNLHNIKTCTDSLQITNGVVC</sequence>
<evidence type="ECO:0000256" key="1">
    <source>
        <dbReference type="ARBA" id="ARBA00001968"/>
    </source>
</evidence>
<keyword evidence="2" id="KW-0479">Metal-binding</keyword>
<feature type="domain" description="DDE Tnp4" evidence="3">
    <location>
        <begin position="2"/>
        <end position="60"/>
    </location>
</feature>
<keyword evidence="5" id="KW-1185">Reference proteome</keyword>
<gene>
    <name evidence="4" type="ORF">EVAR_23037_1</name>
</gene>
<reference evidence="4 5" key="1">
    <citation type="journal article" date="2019" name="Commun. Biol.">
        <title>The bagworm genome reveals a unique fibroin gene that provides high tensile strength.</title>
        <authorList>
            <person name="Kono N."/>
            <person name="Nakamura H."/>
            <person name="Ohtoshi R."/>
            <person name="Tomita M."/>
            <person name="Numata K."/>
            <person name="Arakawa K."/>
        </authorList>
    </citation>
    <scope>NUCLEOTIDE SEQUENCE [LARGE SCALE GENOMIC DNA]</scope>
</reference>
<dbReference type="Pfam" id="PF13359">
    <property type="entry name" value="DDE_Tnp_4"/>
    <property type="match status" value="1"/>
</dbReference>
<evidence type="ECO:0000313" key="4">
    <source>
        <dbReference type="EMBL" id="GBP28572.1"/>
    </source>
</evidence>
<dbReference type="EMBL" id="BGZK01000208">
    <property type="protein sequence ID" value="GBP28572.1"/>
    <property type="molecule type" value="Genomic_DNA"/>
</dbReference>
<dbReference type="AlphaFoldDB" id="A0A4C1URG8"/>
<evidence type="ECO:0000256" key="2">
    <source>
        <dbReference type="ARBA" id="ARBA00022723"/>
    </source>
</evidence>
<protein>
    <recommendedName>
        <fullName evidence="3">DDE Tnp4 domain-containing protein</fullName>
    </recommendedName>
</protein>